<evidence type="ECO:0000256" key="5">
    <source>
        <dbReference type="SAM" id="MobiDB-lite"/>
    </source>
</evidence>
<sequence length="478" mass="53363">KQEFNKRPTKISRRSLSRSISQSSTDSYSSAASYTDSSDDETSPRDKQQKNSKGNADFCIKNIKQADFGRREIEIAEQGGKGPLCLNVYVVCLCVCLQVLMETLSALGAQCRWAACNIYSTQNEVAAALAEGGFSVFAWKGESEDDFWWCIDRCVNVEGWQPNMILDDGGDLTHWIYKKYPNMFKKIKGIVEESVTGVHRLYQLSKAGKLCVPAMNVNDSVTKQKFDNLYCCRESILDGLKRTTDVMFGGKQVVVCGYGEVGKGCCAALKAMGSIVYVTEIDPICALQACMDGFRLVKLNEVIRQVDIVITCTGNKNVVVREYMDRMKNGCIVCNMGHSNTEIDVASLRTPELTWERVRSQVDHVIWPDGKRIVLLAEGRLLNLSCSTVPTFVLSITATTQALALIELYNAPEGRYKQDVYLLPKKMGMIIAVMCRASNRSFYLITLFKFCCCLFFKLALIFTANVKNFALSVLNKSC</sequence>
<keyword evidence="2" id="KW-0554">One-carbon metabolism</keyword>
<dbReference type="InterPro" id="IPR042172">
    <property type="entry name" value="Adenosylhomocyst_ase-like_sf"/>
</dbReference>
<keyword evidence="6" id="KW-0812">Transmembrane</keyword>
<dbReference type="SUPFAM" id="SSF52283">
    <property type="entry name" value="Formate/glycerate dehydrogenase catalytic domain-like"/>
    <property type="match status" value="1"/>
</dbReference>
<dbReference type="CDD" id="cd00401">
    <property type="entry name" value="SAHH"/>
    <property type="match status" value="1"/>
</dbReference>
<dbReference type="SUPFAM" id="SSF51735">
    <property type="entry name" value="NAD(P)-binding Rossmann-fold domains"/>
    <property type="match status" value="1"/>
</dbReference>
<dbReference type="InterPro" id="IPR015878">
    <property type="entry name" value="Ado_hCys_hydrolase_NAD-bd"/>
</dbReference>
<evidence type="ECO:0000256" key="6">
    <source>
        <dbReference type="SAM" id="Phobius"/>
    </source>
</evidence>
<dbReference type="SMART" id="SM00996">
    <property type="entry name" value="AdoHcyase"/>
    <property type="match status" value="1"/>
</dbReference>
<keyword evidence="6" id="KW-1133">Transmembrane helix</keyword>
<feature type="compositionally biased region" description="Low complexity" evidence="5">
    <location>
        <begin position="17"/>
        <end position="36"/>
    </location>
</feature>
<evidence type="ECO:0000256" key="4">
    <source>
        <dbReference type="PIRSR" id="PIRSR001109-2"/>
    </source>
</evidence>
<dbReference type="Proteomes" id="UP000472270">
    <property type="component" value="Unassembled WGS sequence"/>
</dbReference>
<feature type="region of interest" description="Disordered" evidence="5">
    <location>
        <begin position="1"/>
        <end position="54"/>
    </location>
</feature>
<dbReference type="Pfam" id="PF05221">
    <property type="entry name" value="AdoHcyase"/>
    <property type="match status" value="1"/>
</dbReference>
<evidence type="ECO:0000259" key="7">
    <source>
        <dbReference type="SMART" id="SM00997"/>
    </source>
</evidence>
<dbReference type="InterPro" id="IPR000043">
    <property type="entry name" value="Adenosylhomocysteinase-like"/>
</dbReference>
<dbReference type="PROSITE" id="PS00739">
    <property type="entry name" value="ADOHCYASE_2"/>
    <property type="match status" value="1"/>
</dbReference>
<dbReference type="Pfam" id="PF00670">
    <property type="entry name" value="AdoHcyase_NAD"/>
    <property type="match status" value="1"/>
</dbReference>
<name>A0A673NE30_9TELE</name>
<evidence type="ECO:0000313" key="9">
    <source>
        <dbReference type="Proteomes" id="UP000472270"/>
    </source>
</evidence>
<evidence type="ECO:0000256" key="1">
    <source>
        <dbReference type="ARBA" id="ARBA00007122"/>
    </source>
</evidence>
<dbReference type="AlphaFoldDB" id="A0A673NE30"/>
<dbReference type="Ensembl" id="ENSSRHT00000106444.1">
    <property type="protein sequence ID" value="ENSSRHP00000103657.1"/>
    <property type="gene ID" value="ENSSRHG00000050620.1"/>
</dbReference>
<keyword evidence="6" id="KW-0472">Membrane</keyword>
<reference evidence="8" key="2">
    <citation type="submission" date="2025-09" db="UniProtKB">
        <authorList>
            <consortium name="Ensembl"/>
        </authorList>
    </citation>
    <scope>IDENTIFICATION</scope>
</reference>
<dbReference type="NCBIfam" id="NF004005">
    <property type="entry name" value="PRK05476.2-3"/>
    <property type="match status" value="1"/>
</dbReference>
<evidence type="ECO:0000256" key="3">
    <source>
        <dbReference type="ARBA" id="ARBA00023027"/>
    </source>
</evidence>
<keyword evidence="9" id="KW-1185">Reference proteome</keyword>
<dbReference type="Gene3D" id="3.40.50.1480">
    <property type="entry name" value="Adenosylhomocysteinase-like"/>
    <property type="match status" value="2"/>
</dbReference>
<feature type="binding site" evidence="4">
    <location>
        <position position="280"/>
    </location>
    <ligand>
        <name>NAD(+)</name>
        <dbReference type="ChEBI" id="CHEBI:57540"/>
    </ligand>
</feature>
<gene>
    <name evidence="8" type="primary">tmem209</name>
</gene>
<comment type="similarity">
    <text evidence="1">Belongs to the adenosylhomocysteinase family.</text>
</comment>
<protein>
    <submittedName>
        <fullName evidence="8">Putative adenosylhomocysteinase 3</fullName>
    </submittedName>
</protein>
<dbReference type="FunFam" id="3.40.50.1480:FF:000007">
    <property type="entry name" value="Adenosylhomocysteinase"/>
    <property type="match status" value="1"/>
</dbReference>
<dbReference type="PANTHER" id="PTHR23420:SF2">
    <property type="entry name" value="ADENOSYLHOMOCYSTEINASE 3"/>
    <property type="match status" value="1"/>
</dbReference>
<dbReference type="FunFam" id="3.40.50.720:FF:000035">
    <property type="entry name" value="Adenosylhomocysteinase"/>
    <property type="match status" value="1"/>
</dbReference>
<dbReference type="InterPro" id="IPR020082">
    <property type="entry name" value="S-Ado-L-homoCys_hydrolase_CS"/>
</dbReference>
<reference evidence="8" key="1">
    <citation type="submission" date="2025-08" db="UniProtKB">
        <authorList>
            <consortium name="Ensembl"/>
        </authorList>
    </citation>
    <scope>IDENTIFICATION</scope>
</reference>
<organism evidence="8 9">
    <name type="scientific">Sinocyclocheilus rhinocerous</name>
    <dbReference type="NCBI Taxonomy" id="307959"/>
    <lineage>
        <taxon>Eukaryota</taxon>
        <taxon>Metazoa</taxon>
        <taxon>Chordata</taxon>
        <taxon>Craniata</taxon>
        <taxon>Vertebrata</taxon>
        <taxon>Euteleostomi</taxon>
        <taxon>Actinopterygii</taxon>
        <taxon>Neopterygii</taxon>
        <taxon>Teleostei</taxon>
        <taxon>Ostariophysi</taxon>
        <taxon>Cypriniformes</taxon>
        <taxon>Cyprinidae</taxon>
        <taxon>Cyprininae</taxon>
        <taxon>Sinocyclocheilus</taxon>
    </lineage>
</organism>
<feature type="transmembrane region" description="Helical" evidence="6">
    <location>
        <begin position="442"/>
        <end position="466"/>
    </location>
</feature>
<dbReference type="GO" id="GO:0033353">
    <property type="term" value="P:S-adenosylmethionine cycle"/>
    <property type="evidence" value="ECO:0007669"/>
    <property type="project" value="TreeGrafter"/>
</dbReference>
<dbReference type="PROSITE" id="PS00738">
    <property type="entry name" value="ADOHCYASE_1"/>
    <property type="match status" value="1"/>
</dbReference>
<feature type="compositionally biased region" description="Basic residues" evidence="5">
    <location>
        <begin position="7"/>
        <end position="16"/>
    </location>
</feature>
<keyword evidence="3 4" id="KW-0520">NAD</keyword>
<evidence type="ECO:0000313" key="8">
    <source>
        <dbReference type="Ensembl" id="ENSSRHP00000103657.1"/>
    </source>
</evidence>
<feature type="binding site" evidence="4">
    <location>
        <begin position="259"/>
        <end position="264"/>
    </location>
    <ligand>
        <name>NAD(+)</name>
        <dbReference type="ChEBI" id="CHEBI:57540"/>
    </ligand>
</feature>
<proteinExistence type="inferred from homology"/>
<dbReference type="Gene3D" id="3.40.50.720">
    <property type="entry name" value="NAD(P)-binding Rossmann-like Domain"/>
    <property type="match status" value="1"/>
</dbReference>
<dbReference type="GO" id="GO:0006730">
    <property type="term" value="P:one-carbon metabolic process"/>
    <property type="evidence" value="ECO:0007669"/>
    <property type="project" value="UniProtKB-KW"/>
</dbReference>
<dbReference type="PANTHER" id="PTHR23420">
    <property type="entry name" value="ADENOSYLHOMOCYSTEINASE"/>
    <property type="match status" value="1"/>
</dbReference>
<accession>A0A673NE30</accession>
<feature type="binding site" evidence="4">
    <location>
        <position position="383"/>
    </location>
    <ligand>
        <name>NAD(+)</name>
        <dbReference type="ChEBI" id="CHEBI:57540"/>
    </ligand>
</feature>
<dbReference type="PIRSF" id="PIRSF001109">
    <property type="entry name" value="Ad_hcy_hydrolase"/>
    <property type="match status" value="1"/>
</dbReference>
<evidence type="ECO:0000256" key="2">
    <source>
        <dbReference type="ARBA" id="ARBA00022563"/>
    </source>
</evidence>
<dbReference type="InterPro" id="IPR036291">
    <property type="entry name" value="NAD(P)-bd_dom_sf"/>
</dbReference>
<dbReference type="GO" id="GO:0005829">
    <property type="term" value="C:cytosol"/>
    <property type="evidence" value="ECO:0007669"/>
    <property type="project" value="TreeGrafter"/>
</dbReference>
<comment type="cofactor">
    <cofactor evidence="4">
        <name>NAD(+)</name>
        <dbReference type="ChEBI" id="CHEBI:57540"/>
    </cofactor>
    <text evidence="4">Binds 1 NAD(+) per subunit.</text>
</comment>
<dbReference type="SMART" id="SM00997">
    <property type="entry name" value="AdoHcyase_NAD"/>
    <property type="match status" value="1"/>
</dbReference>
<feature type="domain" description="S-adenosyl-L-homocysteine hydrolase NAD binding" evidence="7">
    <location>
        <begin position="228"/>
        <end position="389"/>
    </location>
</feature>